<keyword evidence="1" id="KW-0677">Repeat</keyword>
<organism evidence="5 6">
    <name type="scientific">Diversispora eburnea</name>
    <dbReference type="NCBI Taxonomy" id="1213867"/>
    <lineage>
        <taxon>Eukaryota</taxon>
        <taxon>Fungi</taxon>
        <taxon>Fungi incertae sedis</taxon>
        <taxon>Mucoromycota</taxon>
        <taxon>Glomeromycotina</taxon>
        <taxon>Glomeromycetes</taxon>
        <taxon>Diversisporales</taxon>
        <taxon>Diversisporaceae</taxon>
        <taxon>Diversispora</taxon>
    </lineage>
</organism>
<evidence type="ECO:0000313" key="5">
    <source>
        <dbReference type="EMBL" id="CAG8521990.1"/>
    </source>
</evidence>
<evidence type="ECO:0000256" key="2">
    <source>
        <dbReference type="ARBA" id="ARBA00023043"/>
    </source>
</evidence>
<evidence type="ECO:0000256" key="3">
    <source>
        <dbReference type="PROSITE-ProRule" id="PRU00023"/>
    </source>
</evidence>
<feature type="repeat" description="ANK" evidence="3">
    <location>
        <begin position="92"/>
        <end position="124"/>
    </location>
</feature>
<accession>A0A9N9A970</accession>
<sequence length="310" mass="35016">MNIQPHRSAPMPPTTPRRQRSLPPSLPSFASSSLLFHRTLRPRISKHHDLTRTKIKTALELELKEERLREAAGLINFLSTSPQPDINNSDEKGRTPLHFACAGGHYKCVQILIERKANVNAIADVAGNRPLHLAVISNKMECVIALLEAGAKIYMNDAFHRTPLSVARSRLRILMNNIFKNSSINSENIDVEEIAKDNKYIFENREIFDQVLQIIKILRHYLILENREGNNIQGSENIEDIDLIKKNFEISPSNTESSTISAMEALDDLTSQLSQLAITKSDMMKDVTSPCPVMLSKVQNVLDNIIKYQI</sequence>
<protein>
    <submittedName>
        <fullName evidence="5">6256_t:CDS:1</fullName>
    </submittedName>
</protein>
<name>A0A9N9A970_9GLOM</name>
<keyword evidence="2 3" id="KW-0040">ANK repeat</keyword>
<evidence type="ECO:0000313" key="6">
    <source>
        <dbReference type="Proteomes" id="UP000789706"/>
    </source>
</evidence>
<dbReference type="AlphaFoldDB" id="A0A9N9A970"/>
<dbReference type="PROSITE" id="PS50088">
    <property type="entry name" value="ANK_REPEAT"/>
    <property type="match status" value="2"/>
</dbReference>
<feature type="region of interest" description="Disordered" evidence="4">
    <location>
        <begin position="1"/>
        <end position="25"/>
    </location>
</feature>
<dbReference type="Pfam" id="PF12796">
    <property type="entry name" value="Ank_2"/>
    <property type="match status" value="1"/>
</dbReference>
<dbReference type="InterPro" id="IPR036770">
    <property type="entry name" value="Ankyrin_rpt-contain_sf"/>
</dbReference>
<proteinExistence type="predicted"/>
<evidence type="ECO:0000256" key="4">
    <source>
        <dbReference type="SAM" id="MobiDB-lite"/>
    </source>
</evidence>
<keyword evidence="6" id="KW-1185">Reference proteome</keyword>
<dbReference type="OrthoDB" id="341259at2759"/>
<evidence type="ECO:0000256" key="1">
    <source>
        <dbReference type="ARBA" id="ARBA00022737"/>
    </source>
</evidence>
<dbReference type="SUPFAM" id="SSF48403">
    <property type="entry name" value="Ankyrin repeat"/>
    <property type="match status" value="1"/>
</dbReference>
<reference evidence="5" key="1">
    <citation type="submission" date="2021-06" db="EMBL/GenBank/DDBJ databases">
        <authorList>
            <person name="Kallberg Y."/>
            <person name="Tangrot J."/>
            <person name="Rosling A."/>
        </authorList>
    </citation>
    <scope>NUCLEOTIDE SEQUENCE</scope>
    <source>
        <strain evidence="5">AZ414A</strain>
    </source>
</reference>
<dbReference type="EMBL" id="CAJVPK010000524">
    <property type="protein sequence ID" value="CAG8521990.1"/>
    <property type="molecule type" value="Genomic_DNA"/>
</dbReference>
<dbReference type="PROSITE" id="PS50297">
    <property type="entry name" value="ANK_REP_REGION"/>
    <property type="match status" value="2"/>
</dbReference>
<dbReference type="SMART" id="SM00248">
    <property type="entry name" value="ANK"/>
    <property type="match status" value="2"/>
</dbReference>
<dbReference type="InterPro" id="IPR002110">
    <property type="entry name" value="Ankyrin_rpt"/>
</dbReference>
<feature type="repeat" description="ANK" evidence="3">
    <location>
        <begin position="126"/>
        <end position="158"/>
    </location>
</feature>
<gene>
    <name evidence="5" type="ORF">DEBURN_LOCUS5709</name>
</gene>
<dbReference type="Gene3D" id="1.25.40.20">
    <property type="entry name" value="Ankyrin repeat-containing domain"/>
    <property type="match status" value="1"/>
</dbReference>
<dbReference type="Proteomes" id="UP000789706">
    <property type="component" value="Unassembled WGS sequence"/>
</dbReference>
<comment type="caution">
    <text evidence="5">The sequence shown here is derived from an EMBL/GenBank/DDBJ whole genome shotgun (WGS) entry which is preliminary data.</text>
</comment>
<dbReference type="PANTHER" id="PTHR24171">
    <property type="entry name" value="ANKYRIN REPEAT DOMAIN-CONTAINING PROTEIN 39-RELATED"/>
    <property type="match status" value="1"/>
</dbReference>